<gene>
    <name evidence="5" type="ORF">SAMN05660324_1362</name>
</gene>
<dbReference type="PROSITE" id="PS50932">
    <property type="entry name" value="HTH_LACI_2"/>
    <property type="match status" value="1"/>
</dbReference>
<dbReference type="Pfam" id="PF13377">
    <property type="entry name" value="Peripla_BP_3"/>
    <property type="match status" value="1"/>
</dbReference>
<dbReference type="Gene3D" id="1.10.260.40">
    <property type="entry name" value="lambda repressor-like DNA-binding domains"/>
    <property type="match status" value="1"/>
</dbReference>
<evidence type="ECO:0000313" key="5">
    <source>
        <dbReference type="EMBL" id="SDF93778.1"/>
    </source>
</evidence>
<feature type="domain" description="HTH lacI-type" evidence="4">
    <location>
        <begin position="1"/>
        <end position="57"/>
    </location>
</feature>
<name>A0A1G7Q5N9_9ACTN</name>
<evidence type="ECO:0000256" key="1">
    <source>
        <dbReference type="ARBA" id="ARBA00023015"/>
    </source>
</evidence>
<reference evidence="6" key="1">
    <citation type="submission" date="2016-10" db="EMBL/GenBank/DDBJ databases">
        <authorList>
            <person name="Varghese N."/>
            <person name="Submissions S."/>
        </authorList>
    </citation>
    <scope>NUCLEOTIDE SEQUENCE [LARGE SCALE GENOMIC DNA]</scope>
    <source>
        <strain evidence="6">DSM 44526</strain>
    </source>
</reference>
<dbReference type="GO" id="GO:0003700">
    <property type="term" value="F:DNA-binding transcription factor activity"/>
    <property type="evidence" value="ECO:0007669"/>
    <property type="project" value="TreeGrafter"/>
</dbReference>
<keyword evidence="3" id="KW-0804">Transcription</keyword>
<dbReference type="GO" id="GO:0000976">
    <property type="term" value="F:transcription cis-regulatory region binding"/>
    <property type="evidence" value="ECO:0007669"/>
    <property type="project" value="TreeGrafter"/>
</dbReference>
<dbReference type="PANTHER" id="PTHR30146">
    <property type="entry name" value="LACI-RELATED TRANSCRIPTIONAL REPRESSOR"/>
    <property type="match status" value="1"/>
</dbReference>
<dbReference type="InterPro" id="IPR010982">
    <property type="entry name" value="Lambda_DNA-bd_dom_sf"/>
</dbReference>
<dbReference type="InterPro" id="IPR046335">
    <property type="entry name" value="LacI/GalR-like_sensor"/>
</dbReference>
<dbReference type="CDD" id="cd01392">
    <property type="entry name" value="HTH_LacI"/>
    <property type="match status" value="1"/>
</dbReference>
<protein>
    <submittedName>
        <fullName evidence="5">DNA-binding transcriptional regulator, LacI/PurR family</fullName>
    </submittedName>
</protein>
<dbReference type="SUPFAM" id="SSF53822">
    <property type="entry name" value="Periplasmic binding protein-like I"/>
    <property type="match status" value="1"/>
</dbReference>
<dbReference type="InterPro" id="IPR028082">
    <property type="entry name" value="Peripla_BP_I"/>
</dbReference>
<sequence>MTGADVAKLAGVSAATVSYVLNDKPGQTIPESTRARVREAAAQLGYRPNAAARSLRVGRSDVVVGLIPDVGYGATFQGLMADLAEQLARMGLALVLHPAPADVGRLRDLLVTINPVAVVGLTAVADEVVQMLQGAGVRVVVGTAQARGSRPWELRFGGGEFGAAQAGHLRARGHVRIGLVAWARESPSATDLGRADALLAVMRDAGQADVPVLKLPQDPAAAEPALRDWLLAEPDVTAVATMSDDVAALVVSTADRIGVAVPGRLAVIGAYDFPVCTLVRPTLSTVRTDTAALIARFAEIIRDAVHDPTSPLPPGIPVTTATVVPREST</sequence>
<dbReference type="PANTHER" id="PTHR30146:SF153">
    <property type="entry name" value="LACTOSE OPERON REPRESSOR"/>
    <property type="match status" value="1"/>
</dbReference>
<dbReference type="Proteomes" id="UP000198863">
    <property type="component" value="Unassembled WGS sequence"/>
</dbReference>
<evidence type="ECO:0000256" key="2">
    <source>
        <dbReference type="ARBA" id="ARBA00023125"/>
    </source>
</evidence>
<organism evidence="5 6">
    <name type="scientific">Klenkia brasiliensis</name>
    <dbReference type="NCBI Taxonomy" id="333142"/>
    <lineage>
        <taxon>Bacteria</taxon>
        <taxon>Bacillati</taxon>
        <taxon>Actinomycetota</taxon>
        <taxon>Actinomycetes</taxon>
        <taxon>Geodermatophilales</taxon>
        <taxon>Geodermatophilaceae</taxon>
        <taxon>Klenkia</taxon>
    </lineage>
</organism>
<proteinExistence type="predicted"/>
<dbReference type="InterPro" id="IPR000843">
    <property type="entry name" value="HTH_LacI"/>
</dbReference>
<keyword evidence="6" id="KW-1185">Reference proteome</keyword>
<dbReference type="AlphaFoldDB" id="A0A1G7Q5N9"/>
<keyword evidence="1" id="KW-0805">Transcription regulation</keyword>
<evidence type="ECO:0000256" key="3">
    <source>
        <dbReference type="ARBA" id="ARBA00023163"/>
    </source>
</evidence>
<dbReference type="EMBL" id="FNCF01000002">
    <property type="protein sequence ID" value="SDF93778.1"/>
    <property type="molecule type" value="Genomic_DNA"/>
</dbReference>
<dbReference type="SUPFAM" id="SSF47413">
    <property type="entry name" value="lambda repressor-like DNA-binding domains"/>
    <property type="match status" value="1"/>
</dbReference>
<keyword evidence="2 5" id="KW-0238">DNA-binding</keyword>
<evidence type="ECO:0000259" key="4">
    <source>
        <dbReference type="PROSITE" id="PS50932"/>
    </source>
</evidence>
<dbReference type="Pfam" id="PF00356">
    <property type="entry name" value="LacI"/>
    <property type="match status" value="1"/>
</dbReference>
<dbReference type="SMART" id="SM00354">
    <property type="entry name" value="HTH_LACI"/>
    <property type="match status" value="1"/>
</dbReference>
<accession>A0A1G7Q5N9</accession>
<evidence type="ECO:0000313" key="6">
    <source>
        <dbReference type="Proteomes" id="UP000198863"/>
    </source>
</evidence>
<dbReference type="Gene3D" id="3.40.50.2300">
    <property type="match status" value="1"/>
</dbReference>